<dbReference type="EMBL" id="AEOH01000026">
    <property type="protein sequence ID" value="EFS97744.1"/>
    <property type="molecule type" value="Genomic_DNA"/>
</dbReference>
<proteinExistence type="predicted"/>
<evidence type="ECO:0000313" key="2">
    <source>
        <dbReference type="EMBL" id="EFS97744.1"/>
    </source>
</evidence>
<gene>
    <name evidence="2" type="ORF">HMPREF1977_0987</name>
</gene>
<accession>E4MRC3</accession>
<sequence>MKNEALKVQVAQAVVARCEPHGQIEKRRTNDEQMTVRATQADREKTNK</sequence>
<dbReference type="Proteomes" id="UP000005391">
    <property type="component" value="Unassembled WGS sequence"/>
</dbReference>
<organism evidence="2 3">
    <name type="scientific">Capnocytophaga ochracea F0287</name>
    <dbReference type="NCBI Taxonomy" id="873517"/>
    <lineage>
        <taxon>Bacteria</taxon>
        <taxon>Pseudomonadati</taxon>
        <taxon>Bacteroidota</taxon>
        <taxon>Flavobacteriia</taxon>
        <taxon>Flavobacteriales</taxon>
        <taxon>Flavobacteriaceae</taxon>
        <taxon>Capnocytophaga</taxon>
    </lineage>
</organism>
<feature type="region of interest" description="Disordered" evidence="1">
    <location>
        <begin position="22"/>
        <end position="48"/>
    </location>
</feature>
<evidence type="ECO:0000313" key="3">
    <source>
        <dbReference type="Proteomes" id="UP000005391"/>
    </source>
</evidence>
<name>E4MRC3_CAPOC</name>
<dbReference type="AlphaFoldDB" id="E4MRC3"/>
<comment type="caution">
    <text evidence="2">The sequence shown here is derived from an EMBL/GenBank/DDBJ whole genome shotgun (WGS) entry which is preliminary data.</text>
</comment>
<reference evidence="2 3" key="1">
    <citation type="submission" date="2010-10" db="EMBL/GenBank/DDBJ databases">
        <authorList>
            <person name="Muzny D."/>
            <person name="Qin X."/>
            <person name="Deng J."/>
            <person name="Jiang H."/>
            <person name="Liu Y."/>
            <person name="Qu J."/>
            <person name="Song X.-Z."/>
            <person name="Zhang L."/>
            <person name="Thornton R."/>
            <person name="Coyle M."/>
            <person name="Francisco L."/>
            <person name="Jackson L."/>
            <person name="Javaid M."/>
            <person name="Korchina V."/>
            <person name="Kovar C."/>
            <person name="Mata R."/>
            <person name="Mathew T."/>
            <person name="Ngo R."/>
            <person name="Nguyen L."/>
            <person name="Nguyen N."/>
            <person name="Okwuonu G."/>
            <person name="Ongeri F."/>
            <person name="Pham C."/>
            <person name="Simmons D."/>
            <person name="Wilczek-Boney K."/>
            <person name="Hale W."/>
            <person name="Jakkamsetti A."/>
            <person name="Pham P."/>
            <person name="Ruth R."/>
            <person name="San Lucas F."/>
            <person name="Warren J."/>
            <person name="Zhang J."/>
            <person name="Zhao Z."/>
            <person name="Zhou C."/>
            <person name="Zhu D."/>
            <person name="Lee S."/>
            <person name="Bess C."/>
            <person name="Blankenburg K."/>
            <person name="Forbes L."/>
            <person name="Fu Q."/>
            <person name="Gubbala S."/>
            <person name="Hirani K."/>
            <person name="Jayaseelan J.C."/>
            <person name="Lara F."/>
            <person name="Munidasa M."/>
            <person name="Palculict T."/>
            <person name="Patil S."/>
            <person name="Pu L.-L."/>
            <person name="Saada N."/>
            <person name="Tang L."/>
            <person name="Weissenberger G."/>
            <person name="Zhu Y."/>
            <person name="Hemphill L."/>
            <person name="Shang Y."/>
            <person name="Youmans B."/>
            <person name="Ayvaz T."/>
            <person name="Ross M."/>
            <person name="Santibanez J."/>
            <person name="Aqrawi P."/>
            <person name="Gross S."/>
            <person name="Joshi V."/>
            <person name="Fowler G."/>
            <person name="Nazareth L."/>
            <person name="Reid J."/>
            <person name="Worley K."/>
            <person name="Petrosino J."/>
            <person name="Highlander S."/>
            <person name="Gibbs R."/>
        </authorList>
    </citation>
    <scope>NUCLEOTIDE SEQUENCE [LARGE SCALE GENOMIC DNA]</scope>
    <source>
        <strain evidence="2 3">F0287</strain>
    </source>
</reference>
<feature type="compositionally biased region" description="Basic and acidic residues" evidence="1">
    <location>
        <begin position="22"/>
        <end position="31"/>
    </location>
</feature>
<protein>
    <submittedName>
        <fullName evidence="2">Uncharacterized protein</fullName>
    </submittedName>
</protein>
<dbReference type="HOGENOM" id="CLU_3150782_0_0_10"/>
<evidence type="ECO:0000256" key="1">
    <source>
        <dbReference type="SAM" id="MobiDB-lite"/>
    </source>
</evidence>